<name>A0ABS9Z8J4_9HYPH</name>
<evidence type="ECO:0000256" key="1">
    <source>
        <dbReference type="SAM" id="Phobius"/>
    </source>
</evidence>
<reference evidence="2" key="1">
    <citation type="journal article" date="2022" name="ISME J.">
        <title>Identification of active gaseous-alkane degraders at natural gas seeps.</title>
        <authorList>
            <person name="Farhan Ul Haque M."/>
            <person name="Hernandez M."/>
            <person name="Crombie A.T."/>
            <person name="Murrell J.C."/>
        </authorList>
    </citation>
    <scope>NUCLEOTIDE SEQUENCE</scope>
    <source>
        <strain evidence="2">PC2</strain>
    </source>
</reference>
<keyword evidence="1" id="KW-0812">Transmembrane</keyword>
<accession>A0ABS9Z8J4</accession>
<protein>
    <recommendedName>
        <fullName evidence="4">Transmembrane protein</fullName>
    </recommendedName>
</protein>
<keyword evidence="1" id="KW-1133">Transmembrane helix</keyword>
<organism evidence="2 3">
    <name type="scientific">Candidatus Rhodoblastus alkanivorans</name>
    <dbReference type="NCBI Taxonomy" id="2954117"/>
    <lineage>
        <taxon>Bacteria</taxon>
        <taxon>Pseudomonadati</taxon>
        <taxon>Pseudomonadota</taxon>
        <taxon>Alphaproteobacteria</taxon>
        <taxon>Hyphomicrobiales</taxon>
        <taxon>Rhodoblastaceae</taxon>
        <taxon>Rhodoblastus</taxon>
    </lineage>
</organism>
<gene>
    <name evidence="2" type="ORF">K2U94_14455</name>
</gene>
<dbReference type="RefSeq" id="WP_243067861.1">
    <property type="nucleotide sequence ID" value="NZ_JAIVFK010000024.1"/>
</dbReference>
<feature type="transmembrane region" description="Helical" evidence="1">
    <location>
        <begin position="75"/>
        <end position="96"/>
    </location>
</feature>
<dbReference type="Proteomes" id="UP001139104">
    <property type="component" value="Unassembled WGS sequence"/>
</dbReference>
<sequence length="103" mass="11219">MLLAIRLFWLTLAAAAAHFHDGLAYPTVLLAALIAWRGWGPWWILPVIVAEAVYASDLFASASGGGKLPGAMSNVFFQLIVFALLALIGFAAGWTFRRRDTRT</sequence>
<evidence type="ECO:0000313" key="3">
    <source>
        <dbReference type="Proteomes" id="UP001139104"/>
    </source>
</evidence>
<comment type="caution">
    <text evidence="2">The sequence shown here is derived from an EMBL/GenBank/DDBJ whole genome shotgun (WGS) entry which is preliminary data.</text>
</comment>
<dbReference type="EMBL" id="JAIVFP010000001">
    <property type="protein sequence ID" value="MCI4683944.1"/>
    <property type="molecule type" value="Genomic_DNA"/>
</dbReference>
<proteinExistence type="predicted"/>
<keyword evidence="1" id="KW-0472">Membrane</keyword>
<evidence type="ECO:0008006" key="4">
    <source>
        <dbReference type="Google" id="ProtNLM"/>
    </source>
</evidence>
<keyword evidence="3" id="KW-1185">Reference proteome</keyword>
<evidence type="ECO:0000313" key="2">
    <source>
        <dbReference type="EMBL" id="MCI4683944.1"/>
    </source>
</evidence>